<feature type="binding site" evidence="3">
    <location>
        <begin position="13"/>
        <end position="18"/>
    </location>
    <ligand>
        <name>ATP</name>
        <dbReference type="ChEBI" id="CHEBI:30616"/>
    </ligand>
</feature>
<keyword evidence="7" id="KW-1185">Reference proteome</keyword>
<keyword evidence="3" id="KW-0963">Cytoplasm</keyword>
<comment type="subcellular location">
    <subcellularLocation>
        <location evidence="3">Cytoplasm</location>
    </subcellularLocation>
</comment>
<dbReference type="Proteomes" id="UP000388235">
    <property type="component" value="Chromosome"/>
</dbReference>
<evidence type="ECO:0000256" key="5">
    <source>
        <dbReference type="SAM" id="Phobius"/>
    </source>
</evidence>
<sequence>MSKARVRARAVVGDIGGTNARFGALLTDDPHALSDIRVYPCLDFEGLADAFQMYLADSGLSTDCLSVAMACPVERDIVKMTNNHWQFSKRELLAQLGLAELRVINDFTAQSLAVPLLTDDEQLVLHAGEPGLPKPKLVIGPGTGLGVGGLVPTANAWVPIVCEGGHVAATATTAEESQVIDYLRERFGHVSAERLISGQGIENLHEAFSHLAGETEPEDWTAAIIARRAQEGRDELSVKSLNTFCAMLGTTVGNAAVTLGSLGGIYLCGGILPRMVEFLLASEFLHRLHHKGRFERYMQSMPVILVTAPYAGLLGAAAAVDNTHLDYIGSVERRHD</sequence>
<evidence type="ECO:0000313" key="6">
    <source>
        <dbReference type="EMBL" id="QGG79788.1"/>
    </source>
</evidence>
<dbReference type="Pfam" id="PF02685">
    <property type="entry name" value="Glucokinase"/>
    <property type="match status" value="1"/>
</dbReference>
<dbReference type="RefSeq" id="WP_153713292.1">
    <property type="nucleotide sequence ID" value="NZ_CP045871.1"/>
</dbReference>
<dbReference type="InterPro" id="IPR043129">
    <property type="entry name" value="ATPase_NBD"/>
</dbReference>
<evidence type="ECO:0000256" key="1">
    <source>
        <dbReference type="ARBA" id="ARBA00022679"/>
    </source>
</evidence>
<name>A0A5Q2Q799_9GAMM</name>
<dbReference type="EMBL" id="CP045871">
    <property type="protein sequence ID" value="QGG79788.1"/>
    <property type="molecule type" value="Genomic_DNA"/>
</dbReference>
<feature type="transmembrane region" description="Helical" evidence="5">
    <location>
        <begin position="301"/>
        <end position="320"/>
    </location>
</feature>
<dbReference type="HAMAP" id="MF_00524">
    <property type="entry name" value="Glucokinase"/>
    <property type="match status" value="1"/>
</dbReference>
<keyword evidence="5" id="KW-0472">Membrane</keyword>
<dbReference type="PANTHER" id="PTHR47690">
    <property type="entry name" value="GLUCOKINASE"/>
    <property type="match status" value="1"/>
</dbReference>
<dbReference type="NCBIfam" id="TIGR00749">
    <property type="entry name" value="glk"/>
    <property type="match status" value="1"/>
</dbReference>
<dbReference type="GO" id="GO:0005524">
    <property type="term" value="F:ATP binding"/>
    <property type="evidence" value="ECO:0007669"/>
    <property type="project" value="UniProtKB-UniRule"/>
</dbReference>
<evidence type="ECO:0000313" key="7">
    <source>
        <dbReference type="Proteomes" id="UP000388235"/>
    </source>
</evidence>
<gene>
    <name evidence="3 6" type="primary">glk</name>
    <name evidence="6" type="ORF">GH975_04055</name>
</gene>
<dbReference type="Gene3D" id="3.40.367.20">
    <property type="match status" value="1"/>
</dbReference>
<evidence type="ECO:0000256" key="2">
    <source>
        <dbReference type="ARBA" id="ARBA00022777"/>
    </source>
</evidence>
<dbReference type="EC" id="2.7.1.2" evidence="3"/>
<dbReference type="InterPro" id="IPR003836">
    <property type="entry name" value="Glucokinase"/>
</dbReference>
<dbReference type="GO" id="GO:0004340">
    <property type="term" value="F:glucokinase activity"/>
    <property type="evidence" value="ECO:0007669"/>
    <property type="project" value="UniProtKB-UniRule"/>
</dbReference>
<accession>A0A5Q2Q799</accession>
<dbReference type="GO" id="GO:0006096">
    <property type="term" value="P:glycolytic process"/>
    <property type="evidence" value="ECO:0007669"/>
    <property type="project" value="UniProtKB-UniRule"/>
</dbReference>
<keyword evidence="5" id="KW-1133">Transmembrane helix</keyword>
<dbReference type="Gene3D" id="3.30.420.40">
    <property type="match status" value="1"/>
</dbReference>
<dbReference type="GO" id="GO:0005829">
    <property type="term" value="C:cytosol"/>
    <property type="evidence" value="ECO:0007669"/>
    <property type="project" value="TreeGrafter"/>
</dbReference>
<keyword evidence="2 3" id="KW-0418">Kinase</keyword>
<dbReference type="InterPro" id="IPR050201">
    <property type="entry name" value="Bacterial_glucokinase"/>
</dbReference>
<keyword evidence="1 3" id="KW-0808">Transferase</keyword>
<comment type="catalytic activity">
    <reaction evidence="3">
        <text>D-glucose + ATP = D-glucose 6-phosphate + ADP + H(+)</text>
        <dbReference type="Rhea" id="RHEA:17825"/>
        <dbReference type="ChEBI" id="CHEBI:4167"/>
        <dbReference type="ChEBI" id="CHEBI:15378"/>
        <dbReference type="ChEBI" id="CHEBI:30616"/>
        <dbReference type="ChEBI" id="CHEBI:61548"/>
        <dbReference type="ChEBI" id="CHEBI:456216"/>
        <dbReference type="EC" id="2.7.1.2"/>
    </reaction>
</comment>
<evidence type="ECO:0000256" key="4">
    <source>
        <dbReference type="RuleBase" id="RU004046"/>
    </source>
</evidence>
<keyword evidence="3" id="KW-0067">ATP-binding</keyword>
<protein>
    <recommendedName>
        <fullName evidence="3">Glucokinase</fullName>
        <ecNumber evidence="3">2.7.1.2</ecNumber>
    </recommendedName>
    <alternativeName>
        <fullName evidence="3">Glucose kinase</fullName>
    </alternativeName>
</protein>
<dbReference type="KEGG" id="llp:GH975_04055"/>
<dbReference type="OrthoDB" id="9800595at2"/>
<keyword evidence="3" id="KW-0324">Glycolysis</keyword>
<dbReference type="PANTHER" id="PTHR47690:SF1">
    <property type="entry name" value="GLUCOKINASE"/>
    <property type="match status" value="1"/>
</dbReference>
<dbReference type="CDD" id="cd24008">
    <property type="entry name" value="ASKHA_NBD_GLK"/>
    <property type="match status" value="1"/>
</dbReference>
<comment type="similarity">
    <text evidence="3 4">Belongs to the bacterial glucokinase family.</text>
</comment>
<keyword evidence="5" id="KW-0812">Transmembrane</keyword>
<dbReference type="AlphaFoldDB" id="A0A5Q2Q799"/>
<dbReference type="GO" id="GO:0005536">
    <property type="term" value="F:D-glucose binding"/>
    <property type="evidence" value="ECO:0007669"/>
    <property type="project" value="InterPro"/>
</dbReference>
<evidence type="ECO:0000256" key="3">
    <source>
        <dbReference type="HAMAP-Rule" id="MF_00524"/>
    </source>
</evidence>
<dbReference type="SUPFAM" id="SSF53067">
    <property type="entry name" value="Actin-like ATPase domain"/>
    <property type="match status" value="1"/>
</dbReference>
<keyword evidence="3" id="KW-0547">Nucleotide-binding</keyword>
<proteinExistence type="inferred from homology"/>
<reference evidence="6 7" key="1">
    <citation type="submission" date="2019-11" db="EMBL/GenBank/DDBJ databases">
        <authorList>
            <person name="Khan S.A."/>
            <person name="Jeon C.O."/>
            <person name="Chun B.H."/>
        </authorList>
    </citation>
    <scope>NUCLEOTIDE SEQUENCE [LARGE SCALE GENOMIC DNA]</scope>
    <source>
        <strain evidence="6 7">IMCC 1097</strain>
    </source>
</reference>
<organism evidence="6 7">
    <name type="scientific">Litorivicinus lipolyticus</name>
    <dbReference type="NCBI Taxonomy" id="418701"/>
    <lineage>
        <taxon>Bacteria</taxon>
        <taxon>Pseudomonadati</taxon>
        <taxon>Pseudomonadota</taxon>
        <taxon>Gammaproteobacteria</taxon>
        <taxon>Oceanospirillales</taxon>
        <taxon>Litorivicinaceae</taxon>
        <taxon>Litorivicinus</taxon>
    </lineage>
</organism>